<protein>
    <recommendedName>
        <fullName evidence="1">JmjC domain-containing protein</fullName>
    </recommendedName>
</protein>
<dbReference type="SMART" id="SM00558">
    <property type="entry name" value="JmjC"/>
    <property type="match status" value="1"/>
</dbReference>
<dbReference type="SUPFAM" id="SSF51197">
    <property type="entry name" value="Clavaminate synthase-like"/>
    <property type="match status" value="1"/>
</dbReference>
<dbReference type="InterPro" id="IPR050910">
    <property type="entry name" value="JMJD6_ArgDemeth/LysHydrox"/>
</dbReference>
<keyword evidence="3" id="KW-1185">Reference proteome</keyword>
<dbReference type="OrthoDB" id="298344at2759"/>
<evidence type="ECO:0000313" key="3">
    <source>
        <dbReference type="Proteomes" id="UP000054549"/>
    </source>
</evidence>
<organism evidence="2 3">
    <name type="scientific">Amanita muscaria (strain Koide BX008)</name>
    <dbReference type="NCBI Taxonomy" id="946122"/>
    <lineage>
        <taxon>Eukaryota</taxon>
        <taxon>Fungi</taxon>
        <taxon>Dikarya</taxon>
        <taxon>Basidiomycota</taxon>
        <taxon>Agaricomycotina</taxon>
        <taxon>Agaricomycetes</taxon>
        <taxon>Agaricomycetidae</taxon>
        <taxon>Agaricales</taxon>
        <taxon>Pluteineae</taxon>
        <taxon>Amanitaceae</taxon>
        <taxon>Amanita</taxon>
    </lineage>
</organism>
<dbReference type="InParanoid" id="A0A0C2XLE0"/>
<dbReference type="EMBL" id="KN818225">
    <property type="protein sequence ID" value="KIL69908.1"/>
    <property type="molecule type" value="Genomic_DNA"/>
</dbReference>
<gene>
    <name evidence="2" type="ORF">M378DRAFT_184276</name>
</gene>
<dbReference type="Pfam" id="PF02373">
    <property type="entry name" value="JmjC"/>
    <property type="match status" value="1"/>
</dbReference>
<reference evidence="2 3" key="1">
    <citation type="submission" date="2014-04" db="EMBL/GenBank/DDBJ databases">
        <title>Evolutionary Origins and Diversification of the Mycorrhizal Mutualists.</title>
        <authorList>
            <consortium name="DOE Joint Genome Institute"/>
            <consortium name="Mycorrhizal Genomics Consortium"/>
            <person name="Kohler A."/>
            <person name="Kuo A."/>
            <person name="Nagy L.G."/>
            <person name="Floudas D."/>
            <person name="Copeland A."/>
            <person name="Barry K.W."/>
            <person name="Cichocki N."/>
            <person name="Veneault-Fourrey C."/>
            <person name="LaButti K."/>
            <person name="Lindquist E.A."/>
            <person name="Lipzen A."/>
            <person name="Lundell T."/>
            <person name="Morin E."/>
            <person name="Murat C."/>
            <person name="Riley R."/>
            <person name="Ohm R."/>
            <person name="Sun H."/>
            <person name="Tunlid A."/>
            <person name="Henrissat B."/>
            <person name="Grigoriev I.V."/>
            <person name="Hibbett D.S."/>
            <person name="Martin F."/>
        </authorList>
    </citation>
    <scope>NUCLEOTIDE SEQUENCE [LARGE SCALE GENOMIC DNA]</scope>
    <source>
        <strain evidence="2 3">Koide BX008</strain>
    </source>
</reference>
<evidence type="ECO:0000259" key="1">
    <source>
        <dbReference type="PROSITE" id="PS51184"/>
    </source>
</evidence>
<dbReference type="Gene3D" id="2.60.120.650">
    <property type="entry name" value="Cupin"/>
    <property type="match status" value="1"/>
</dbReference>
<dbReference type="InterPro" id="IPR003347">
    <property type="entry name" value="JmjC_dom"/>
</dbReference>
<evidence type="ECO:0000313" key="2">
    <source>
        <dbReference type="EMBL" id="KIL69908.1"/>
    </source>
</evidence>
<dbReference type="PANTHER" id="PTHR12480">
    <property type="entry name" value="ARGININE DEMETHYLASE AND LYSYL-HYDROXYLASE JMJD"/>
    <property type="match status" value="1"/>
</dbReference>
<dbReference type="Proteomes" id="UP000054549">
    <property type="component" value="Unassembled WGS sequence"/>
</dbReference>
<name>A0A0C2XLE0_AMAMK</name>
<dbReference type="GO" id="GO:0005737">
    <property type="term" value="C:cytoplasm"/>
    <property type="evidence" value="ECO:0007669"/>
    <property type="project" value="TreeGrafter"/>
</dbReference>
<sequence>MPPRRPVDPTNCEPVSIQEWTSDSLISHSPNFKSVRRVSALSDTAIISRELKTFESEGVPLIIEDWHKHTRWPKEEFTLEWFKSNCSPSIPVRNVIDGSDKVMPISDFIDKCRSAPCAKSEAERLYGKDVECPDRWRDLLAQIGLPSRILPGNQTDLLSNQPDEVRVKTLMCYLGAGGTFTPCHKDLCASLGQNLMCYTESGGSAFWFMTATSDVFLATQYFHSIKQELDHEKHLVAIDDLAKAPFTIYIAEQKLGDLVLVPSRSCHQVINKGGITIKTSWSRMTLDGLIAANYHELPVYQRVCRGEVYRVKFTAYNTIKKLVQGLNAGGRERRANSRQGTRQRKHIEFLRRLLSLYDDILDDERPPPGADLRYICDSPKPSPRNIDNPQDIEEDRIVCDFCSADIFQSFFECNHCIVEYGTAESGGACVICPRCYVDGRTCKCGNMVAMQCRQFQILEDVRTAAVEVLGKRSQNGPNPIAKNKFNGLGIFAAACFKYQSNFSDVNSTTTQEPCDS</sequence>
<dbReference type="STRING" id="946122.A0A0C2XLE0"/>
<dbReference type="PROSITE" id="PS51184">
    <property type="entry name" value="JMJC"/>
    <property type="match status" value="1"/>
</dbReference>
<dbReference type="PANTHER" id="PTHR12480:SF35">
    <property type="entry name" value="TRANSCRIPTION FACTOR JUMONJI, JMJC DOMAIN-CONTAINING PROTEIN"/>
    <property type="match status" value="1"/>
</dbReference>
<dbReference type="HOGENOM" id="CLU_050877_0_0_1"/>
<accession>A0A0C2XLE0</accession>
<dbReference type="AlphaFoldDB" id="A0A0C2XLE0"/>
<proteinExistence type="predicted"/>
<feature type="domain" description="JmjC" evidence="1">
    <location>
        <begin position="134"/>
        <end position="300"/>
    </location>
</feature>